<dbReference type="RefSeq" id="WP_256257810.1">
    <property type="nucleotide sequence ID" value="NZ_FONR01000001.1"/>
</dbReference>
<evidence type="ECO:0000313" key="2">
    <source>
        <dbReference type="EMBL" id="SFE36371.1"/>
    </source>
</evidence>
<dbReference type="AlphaFoldDB" id="A0A1I1ZXE6"/>
<dbReference type="EMBL" id="FONR01000001">
    <property type="protein sequence ID" value="SFE36371.1"/>
    <property type="molecule type" value="Genomic_DNA"/>
</dbReference>
<dbReference type="Proteomes" id="UP000181942">
    <property type="component" value="Unassembled WGS sequence"/>
</dbReference>
<evidence type="ECO:0000256" key="1">
    <source>
        <dbReference type="SAM" id="MobiDB-lite"/>
    </source>
</evidence>
<protein>
    <submittedName>
        <fullName evidence="2">Uncharacterized protein</fullName>
    </submittedName>
</protein>
<feature type="compositionally biased region" description="Pro residues" evidence="1">
    <location>
        <begin position="105"/>
        <end position="115"/>
    </location>
</feature>
<sequence>MSVRQQVLILYLATSALDSEVVGWSVYDGTGRTSPTTGDSDEPPYASGVDALRDGWRLFQAAQLIPPCPGGEYDVSFLKHEFFFEKLVGVGPPEVRRPARGSGAPPYPPSPPAPR</sequence>
<dbReference type="STRING" id="68239.GCA_000745715_03995"/>
<accession>A0A1I1ZXE6</accession>
<name>A0A1I1ZXE6_9ACTN</name>
<reference evidence="2 3" key="1">
    <citation type="submission" date="2016-10" db="EMBL/GenBank/DDBJ databases">
        <authorList>
            <person name="de Groot N.N."/>
        </authorList>
    </citation>
    <scope>NUCLEOTIDE SEQUENCE [LARGE SCALE GENOMIC DNA]</scope>
    <source>
        <strain evidence="2 3">OK461</strain>
    </source>
</reference>
<gene>
    <name evidence="2" type="ORF">SAMN02787118_101457</name>
</gene>
<evidence type="ECO:0000313" key="3">
    <source>
        <dbReference type="Proteomes" id="UP000181942"/>
    </source>
</evidence>
<proteinExistence type="predicted"/>
<organism evidence="2 3">
    <name type="scientific">Streptomyces mirabilis</name>
    <dbReference type="NCBI Taxonomy" id="68239"/>
    <lineage>
        <taxon>Bacteria</taxon>
        <taxon>Bacillati</taxon>
        <taxon>Actinomycetota</taxon>
        <taxon>Actinomycetes</taxon>
        <taxon>Kitasatosporales</taxon>
        <taxon>Streptomycetaceae</taxon>
        <taxon>Streptomyces</taxon>
    </lineage>
</organism>
<feature type="region of interest" description="Disordered" evidence="1">
    <location>
        <begin position="93"/>
        <end position="115"/>
    </location>
</feature>